<organism evidence="2 3">
    <name type="scientific">Shewanella maritima</name>
    <dbReference type="NCBI Taxonomy" id="2520507"/>
    <lineage>
        <taxon>Bacteria</taxon>
        <taxon>Pseudomonadati</taxon>
        <taxon>Pseudomonadota</taxon>
        <taxon>Gammaproteobacteria</taxon>
        <taxon>Alteromonadales</taxon>
        <taxon>Shewanellaceae</taxon>
        <taxon>Shewanella</taxon>
    </lineage>
</organism>
<dbReference type="RefSeq" id="WP_130601399.1">
    <property type="nucleotide sequence ID" value="NZ_CP036200.1"/>
</dbReference>
<protein>
    <submittedName>
        <fullName evidence="2">Uncharacterized protein</fullName>
    </submittedName>
</protein>
<dbReference type="AlphaFoldDB" id="A0A411PKA2"/>
<dbReference type="KEGG" id="smai:EXU30_15130"/>
<sequence length="337" mass="37055">MTDIHHKASTQLKSKLTFAATLLLTGSALISSQIACAADTTNIKKASKAPYYNPAAYDKAVEFAPGIISTKAHFEINTVFNKTGDKVLFARCSDDFSRCTMMESDYKNGQWQTPKALPFSGKYLEADPYYNADYSQVYFVSKRPINQGEALAETVNIWRTKLIVSADGVSGDSVSGDISSWEAPEYLAELSSNADDLYPSITDSGDLYFPSFRDNRRTMYVAKKQGKNGFAKPVALDEAIFGKNASIGDSMVSRDGTVMLLSIKGRADSLGKGDLYIARKVNGEWTKAKSLGDKVNTANHEFTPIISPDGKYLFFTRVENGRGNLYQIHLNALDNVE</sequence>
<keyword evidence="3" id="KW-1185">Reference proteome</keyword>
<dbReference type="Gene3D" id="2.120.10.30">
    <property type="entry name" value="TolB, C-terminal domain"/>
    <property type="match status" value="1"/>
</dbReference>
<evidence type="ECO:0000313" key="3">
    <source>
        <dbReference type="Proteomes" id="UP000291106"/>
    </source>
</evidence>
<accession>A0A411PKA2</accession>
<reference evidence="2 3" key="1">
    <citation type="submission" date="2019-02" db="EMBL/GenBank/DDBJ databases">
        <title>Shewanella sp. D4-2 isolated from Dokdo Island.</title>
        <authorList>
            <person name="Baek K."/>
        </authorList>
    </citation>
    <scope>NUCLEOTIDE SEQUENCE [LARGE SCALE GENOMIC DNA]</scope>
    <source>
        <strain evidence="2 3">D4-2</strain>
    </source>
</reference>
<feature type="signal peptide" evidence="1">
    <location>
        <begin position="1"/>
        <end position="37"/>
    </location>
</feature>
<dbReference type="Pfam" id="PF07676">
    <property type="entry name" value="PD40"/>
    <property type="match status" value="1"/>
</dbReference>
<gene>
    <name evidence="2" type="ORF">EXU30_15130</name>
</gene>
<dbReference type="Proteomes" id="UP000291106">
    <property type="component" value="Chromosome"/>
</dbReference>
<feature type="chain" id="PRO_5019540389" evidence="1">
    <location>
        <begin position="38"/>
        <end position="337"/>
    </location>
</feature>
<proteinExistence type="predicted"/>
<evidence type="ECO:0000313" key="2">
    <source>
        <dbReference type="EMBL" id="QBF83862.1"/>
    </source>
</evidence>
<keyword evidence="1" id="KW-0732">Signal</keyword>
<dbReference type="SUPFAM" id="SSF69304">
    <property type="entry name" value="Tricorn protease N-terminal domain"/>
    <property type="match status" value="1"/>
</dbReference>
<dbReference type="OrthoDB" id="240809at2"/>
<dbReference type="EMBL" id="CP036200">
    <property type="protein sequence ID" value="QBF83862.1"/>
    <property type="molecule type" value="Genomic_DNA"/>
</dbReference>
<evidence type="ECO:0000256" key="1">
    <source>
        <dbReference type="SAM" id="SignalP"/>
    </source>
</evidence>
<dbReference type="InterPro" id="IPR011659">
    <property type="entry name" value="WD40"/>
</dbReference>
<dbReference type="InterPro" id="IPR011042">
    <property type="entry name" value="6-blade_b-propeller_TolB-like"/>
</dbReference>
<name>A0A411PKA2_9GAMM</name>